<dbReference type="InterPro" id="IPR016197">
    <property type="entry name" value="Chromo-like_dom_sf"/>
</dbReference>
<dbReference type="OrthoDB" id="5843976at2759"/>
<gene>
    <name evidence="4" type="primary">WBGene00277470</name>
</gene>
<sequence>MHWREKYARIAAEGELYFVQKIWERRIELDGTRSYLVSWKGYPSSERNWEPLENFFCPESRELVEKFDEEKDREEAEAEKKFSKRENMSAEMSPVAGEQENFDDELQDALDYLYGANIPEEIREALEAKKASNPPARPLAATKEKTTRQCIKV</sequence>
<evidence type="ECO:0000313" key="5">
    <source>
        <dbReference type="Proteomes" id="UP000005239"/>
    </source>
</evidence>
<dbReference type="InterPro" id="IPR051219">
    <property type="entry name" value="Heterochromatin_chromo-domain"/>
</dbReference>
<dbReference type="AlphaFoldDB" id="A0A2A6CT92"/>
<evidence type="ECO:0000313" key="4">
    <source>
        <dbReference type="EnsemblMetazoa" id="PPA39101.1"/>
    </source>
</evidence>
<dbReference type="Gene3D" id="2.40.50.40">
    <property type="match status" value="1"/>
</dbReference>
<dbReference type="SUPFAM" id="SSF54160">
    <property type="entry name" value="Chromo domain-like"/>
    <property type="match status" value="1"/>
</dbReference>
<evidence type="ECO:0000256" key="1">
    <source>
        <dbReference type="ARBA" id="ARBA00004123"/>
    </source>
</evidence>
<evidence type="ECO:0000256" key="3">
    <source>
        <dbReference type="SAM" id="MobiDB-lite"/>
    </source>
</evidence>
<dbReference type="GO" id="GO:0031507">
    <property type="term" value="P:heterochromatin formation"/>
    <property type="evidence" value="ECO:0000318"/>
    <property type="project" value="GO_Central"/>
</dbReference>
<evidence type="ECO:0000256" key="2">
    <source>
        <dbReference type="ARBA" id="ARBA00023242"/>
    </source>
</evidence>
<keyword evidence="5" id="KW-1185">Reference proteome</keyword>
<accession>A0A2A6CT92</accession>
<feature type="compositionally biased region" description="Basic and acidic residues" evidence="3">
    <location>
        <begin position="66"/>
        <end position="88"/>
    </location>
</feature>
<reference evidence="5" key="1">
    <citation type="journal article" date="2008" name="Nat. Genet.">
        <title>The Pristionchus pacificus genome provides a unique perspective on nematode lifestyle and parasitism.</title>
        <authorList>
            <person name="Dieterich C."/>
            <person name="Clifton S.W."/>
            <person name="Schuster L.N."/>
            <person name="Chinwalla A."/>
            <person name="Delehaunty K."/>
            <person name="Dinkelacker I."/>
            <person name="Fulton L."/>
            <person name="Fulton R."/>
            <person name="Godfrey J."/>
            <person name="Minx P."/>
            <person name="Mitreva M."/>
            <person name="Roeseler W."/>
            <person name="Tian H."/>
            <person name="Witte H."/>
            <person name="Yang S.P."/>
            <person name="Wilson R.K."/>
            <person name="Sommer R.J."/>
        </authorList>
    </citation>
    <scope>NUCLEOTIDE SEQUENCE [LARGE SCALE GENOMIC DNA]</scope>
    <source>
        <strain evidence="5">PS312</strain>
    </source>
</reference>
<dbReference type="SMART" id="SM00298">
    <property type="entry name" value="CHROMO"/>
    <property type="match status" value="1"/>
</dbReference>
<feature type="region of interest" description="Disordered" evidence="3">
    <location>
        <begin position="127"/>
        <end position="146"/>
    </location>
</feature>
<dbReference type="Pfam" id="PF00385">
    <property type="entry name" value="Chromo"/>
    <property type="match status" value="1"/>
</dbReference>
<dbReference type="GO" id="GO:0003682">
    <property type="term" value="F:chromatin binding"/>
    <property type="evidence" value="ECO:0000318"/>
    <property type="project" value="GO_Central"/>
</dbReference>
<reference evidence="4" key="2">
    <citation type="submission" date="2022-06" db="UniProtKB">
        <authorList>
            <consortium name="EnsemblMetazoa"/>
        </authorList>
    </citation>
    <scope>IDENTIFICATION</scope>
    <source>
        <strain evidence="4">PS312</strain>
    </source>
</reference>
<feature type="region of interest" description="Disordered" evidence="3">
    <location>
        <begin position="66"/>
        <end position="99"/>
    </location>
</feature>
<dbReference type="PANTHER" id="PTHR22812">
    <property type="entry name" value="CHROMOBOX PROTEIN"/>
    <property type="match status" value="1"/>
</dbReference>
<dbReference type="PROSITE" id="PS50013">
    <property type="entry name" value="CHROMO_2"/>
    <property type="match status" value="1"/>
</dbReference>
<keyword evidence="2" id="KW-0539">Nucleus</keyword>
<comment type="subcellular location">
    <subcellularLocation>
        <location evidence="1">Nucleus</location>
    </subcellularLocation>
</comment>
<accession>A0A8R1YWR9</accession>
<dbReference type="GO" id="GO:0005634">
    <property type="term" value="C:nucleus"/>
    <property type="evidence" value="ECO:0007669"/>
    <property type="project" value="UniProtKB-SubCell"/>
</dbReference>
<dbReference type="Proteomes" id="UP000005239">
    <property type="component" value="Unassembled WGS sequence"/>
</dbReference>
<dbReference type="InterPro" id="IPR000953">
    <property type="entry name" value="Chromo/chromo_shadow_dom"/>
</dbReference>
<name>A0A2A6CT92_PRIPA</name>
<dbReference type="InterPro" id="IPR023780">
    <property type="entry name" value="Chromo_domain"/>
</dbReference>
<dbReference type="EnsemblMetazoa" id="PPA39101.1">
    <property type="protein sequence ID" value="PPA39101.1"/>
    <property type="gene ID" value="WBGene00277470"/>
</dbReference>
<dbReference type="CDD" id="cd00024">
    <property type="entry name" value="CD_CSD"/>
    <property type="match status" value="1"/>
</dbReference>
<proteinExistence type="predicted"/>
<dbReference type="GO" id="GO:0005721">
    <property type="term" value="C:pericentric heterochromatin"/>
    <property type="evidence" value="ECO:0000318"/>
    <property type="project" value="GO_Central"/>
</dbReference>
<protein>
    <submittedName>
        <fullName evidence="4">Chromo domain-containing protein</fullName>
    </submittedName>
</protein>
<organism evidence="4 5">
    <name type="scientific">Pristionchus pacificus</name>
    <name type="common">Parasitic nematode worm</name>
    <dbReference type="NCBI Taxonomy" id="54126"/>
    <lineage>
        <taxon>Eukaryota</taxon>
        <taxon>Metazoa</taxon>
        <taxon>Ecdysozoa</taxon>
        <taxon>Nematoda</taxon>
        <taxon>Chromadorea</taxon>
        <taxon>Rhabditida</taxon>
        <taxon>Rhabditina</taxon>
        <taxon>Diplogasteromorpha</taxon>
        <taxon>Diplogasteroidea</taxon>
        <taxon>Neodiplogasteridae</taxon>
        <taxon>Pristionchus</taxon>
    </lineage>
</organism>